<proteinExistence type="predicted"/>
<evidence type="ECO:0000313" key="1">
    <source>
        <dbReference type="EMBL" id="OIQ99300.1"/>
    </source>
</evidence>
<name>A0A1J5S510_9ZZZZ</name>
<reference evidence="1" key="1">
    <citation type="submission" date="2016-10" db="EMBL/GenBank/DDBJ databases">
        <title>Sequence of Gallionella enrichment culture.</title>
        <authorList>
            <person name="Poehlein A."/>
            <person name="Muehling M."/>
            <person name="Daniel R."/>
        </authorList>
    </citation>
    <scope>NUCLEOTIDE SEQUENCE</scope>
</reference>
<gene>
    <name evidence="1" type="ORF">GALL_187110</name>
</gene>
<protein>
    <submittedName>
        <fullName evidence="1">Uncharacterized protein</fullName>
    </submittedName>
</protein>
<dbReference type="AlphaFoldDB" id="A0A1J5S510"/>
<organism evidence="1">
    <name type="scientific">mine drainage metagenome</name>
    <dbReference type="NCBI Taxonomy" id="410659"/>
    <lineage>
        <taxon>unclassified sequences</taxon>
        <taxon>metagenomes</taxon>
        <taxon>ecological metagenomes</taxon>
    </lineage>
</organism>
<accession>A0A1J5S510</accession>
<comment type="caution">
    <text evidence="1">The sequence shown here is derived from an EMBL/GenBank/DDBJ whole genome shotgun (WGS) entry which is preliminary data.</text>
</comment>
<sequence length="127" mass="13670">MKPLKFACVTTLLATFASSALADDKVRTPVPDARPVLLAALQAADGQAHGILTGVEADAITKRFDATSPIAIDVTTEKRYAQPGCSRLKVTFWQDGVLLPGATIPRRQTMDFGINYCLDGRPPQSLR</sequence>
<dbReference type="EMBL" id="MLJW01000108">
    <property type="protein sequence ID" value="OIQ99300.1"/>
    <property type="molecule type" value="Genomic_DNA"/>
</dbReference>